<keyword evidence="2" id="KW-1185">Reference proteome</keyword>
<dbReference type="AlphaFoldDB" id="G0NIV7"/>
<sequence>MNIFFIATSFLYIPIMISVSKMSNLRSVKESQPQRYILWQTVAVIISKIIHIPVIATQWYYDGFLSDLWYMDRLDWITAPLIMQMSYLGCNKKNLEVLFDYFKRKFHVARSVEPSRIERTTVVGQDASRRV</sequence>
<dbReference type="InParanoid" id="G0NIV7"/>
<dbReference type="HOGENOM" id="CLU_127282_0_0_1"/>
<evidence type="ECO:0008006" key="3">
    <source>
        <dbReference type="Google" id="ProtNLM"/>
    </source>
</evidence>
<dbReference type="OMA" id="DWITAPL"/>
<organism evidence="2">
    <name type="scientific">Caenorhabditis brenneri</name>
    <name type="common">Nematode worm</name>
    <dbReference type="NCBI Taxonomy" id="135651"/>
    <lineage>
        <taxon>Eukaryota</taxon>
        <taxon>Metazoa</taxon>
        <taxon>Ecdysozoa</taxon>
        <taxon>Nematoda</taxon>
        <taxon>Chromadorea</taxon>
        <taxon>Rhabditida</taxon>
        <taxon>Rhabditina</taxon>
        <taxon>Rhabditomorpha</taxon>
        <taxon>Rhabditoidea</taxon>
        <taxon>Rhabditidae</taxon>
        <taxon>Peloderinae</taxon>
        <taxon>Caenorhabditis</taxon>
    </lineage>
</organism>
<reference evidence="2" key="1">
    <citation type="submission" date="2011-07" db="EMBL/GenBank/DDBJ databases">
        <authorList>
            <consortium name="Caenorhabditis brenneri Sequencing and Analysis Consortium"/>
            <person name="Wilson R.K."/>
        </authorList>
    </citation>
    <scope>NUCLEOTIDE SEQUENCE [LARGE SCALE GENOMIC DNA]</scope>
    <source>
        <strain evidence="2">PB2801</strain>
    </source>
</reference>
<dbReference type="PANTHER" id="PTHR31720">
    <property type="entry name" value="SERPENTINE RECEPTOR, CLASS Z-RELATED"/>
    <property type="match status" value="1"/>
</dbReference>
<dbReference type="Proteomes" id="UP000008068">
    <property type="component" value="Unassembled WGS sequence"/>
</dbReference>
<gene>
    <name evidence="1" type="ORF">CAEBREN_25457</name>
</gene>
<evidence type="ECO:0000313" key="2">
    <source>
        <dbReference type="Proteomes" id="UP000008068"/>
    </source>
</evidence>
<proteinExistence type="predicted"/>
<evidence type="ECO:0000313" key="1">
    <source>
        <dbReference type="EMBL" id="EGT31966.1"/>
    </source>
</evidence>
<accession>G0NIV7</accession>
<dbReference type="InterPro" id="IPR018817">
    <property type="entry name" value="7TM_GPCR_serpentine_rcpt_Srz"/>
</dbReference>
<dbReference type="EMBL" id="GL379892">
    <property type="protein sequence ID" value="EGT31966.1"/>
    <property type="molecule type" value="Genomic_DNA"/>
</dbReference>
<dbReference type="OrthoDB" id="5875403at2759"/>
<dbReference type="Pfam" id="PF10325">
    <property type="entry name" value="7TM_GPCR_Srz"/>
    <property type="match status" value="1"/>
</dbReference>
<name>G0NIV7_CAEBE</name>
<protein>
    <recommendedName>
        <fullName evidence="3">Serpentine receptor class gamma</fullName>
    </recommendedName>
</protein>